<dbReference type="GO" id="GO:0005829">
    <property type="term" value="C:cytosol"/>
    <property type="evidence" value="ECO:0007669"/>
    <property type="project" value="TreeGrafter"/>
</dbReference>
<keyword evidence="8" id="KW-1185">Reference proteome</keyword>
<evidence type="ECO:0000259" key="4">
    <source>
        <dbReference type="Pfam" id="PF10350"/>
    </source>
</evidence>
<reference evidence="7 8" key="1">
    <citation type="journal article" date="2019" name="Sci. Rep.">
        <title>Orb-weaving spider Araneus ventricosus genome elucidates the spidroin gene catalogue.</title>
        <authorList>
            <person name="Kono N."/>
            <person name="Nakamura H."/>
            <person name="Ohtoshi R."/>
            <person name="Moran D.A.P."/>
            <person name="Shinohara A."/>
            <person name="Yoshida Y."/>
            <person name="Fujiwara M."/>
            <person name="Mori M."/>
            <person name="Tomita M."/>
            <person name="Arakawa K."/>
        </authorList>
    </citation>
    <scope>NUCLEOTIDE SEQUENCE [LARGE SCALE GENOMIC DNA]</scope>
</reference>
<dbReference type="InterPro" id="IPR016024">
    <property type="entry name" value="ARM-type_fold"/>
</dbReference>
<dbReference type="Pfam" id="PF10350">
    <property type="entry name" value="DUF2428"/>
    <property type="match status" value="1"/>
</dbReference>
<dbReference type="Pfam" id="PF25150">
    <property type="entry name" value="TPR_Trm732"/>
    <property type="match status" value="1"/>
</dbReference>
<evidence type="ECO:0000313" key="8">
    <source>
        <dbReference type="Proteomes" id="UP000499080"/>
    </source>
</evidence>
<dbReference type="OrthoDB" id="6421132at2759"/>
<evidence type="ECO:0000256" key="2">
    <source>
        <dbReference type="ARBA" id="ARBA00022694"/>
    </source>
</evidence>
<gene>
    <name evidence="7" type="primary">THADA_1</name>
    <name evidence="7" type="ORF">AVEN_153094_1</name>
</gene>
<dbReference type="InterPro" id="IPR019442">
    <property type="entry name" value="THADA/TRM732_DUF2428"/>
</dbReference>
<dbReference type="PANTHER" id="PTHR14387:SF7">
    <property type="entry name" value="THYROID ADENOMA-ASSOCIATED PROTEIN"/>
    <property type="match status" value="1"/>
</dbReference>
<sequence length="2061" mass="233427">MRCKKKSGEKTVFIYPEDKIERLKNDPESCYSYFMDIKSARDAVQQINILKQVQNKLILKDSAELKSHPDLDVLCFMFYQSPLNSYHKKTLSQILKILSQVHPEAVKNSLLGSLELFLTSSLQTISAKGIEKCTDCLLGLLDNFPLGTSIIERNYSVVWKHISDILQYIVSKLNEPGVADLFGACLLVLKAYFLIIQNCIEIKRLLAYNDDKNFESCCNNIVKALEILLLHNNTTLNCRYNAGIAWCGTSFIIDPKMFKDNIFCASENTSFQLEKYPISSQLCIHAGTMTVLPTEEFASAFSDDIIAKIILKKILHISEKVEDAELLLLCTRDLNQWCSKICEVLRIADSDSQFAERISELKNMFKEDGDVMHVLFEYILRYREHYVDTLRHLSKELFKKILCIHLLSMSVSPSRSPLLKKMAYFLLKDLPQHSQGKYGLLSCIVDLVGTDAILQWYPSLPEDLYKGLNEVNLFSHISELLEILFRKPHNERDDGRFNEIWLKPLVKYLNSDSKEFAIAVNEHVLPKLHKERPESLGFLLGELMEMINQEKGNCFSVSMTCIKFYQRRSVHETVFDFMSIECLQKALTHADDQVRLSAFSMICESPKTTEVVLENAFKLIMELLPYNLNCQAPAFRQQLVSHLKKLLNRMVDSKNAFPRKKADSPELVDFFTSVENAYEEFLKWLKKYLYSCLFPGANFPRRVTVLNLLLLLHKYFPETLSFSGTLEETQTLLYALQDTYENNKQISLKILQSVDISILATEDEDCFKTLLETSLILASSTKPPDTVTAAYMFAFMVKSKNFDTVLLNHLLVSMENGPCLLQLEKDSLSIVSNSSAFIGLLLLSCELLKHLKIAQDSLCDAAACAPIYGVLACIRSIISEIDFKTLDDNFSVREWANLIRELISLGIQVAKVVEPVVSHASPEGHLPMDPDSDSISKLQATVRRSIGKRFQSAVVESEDFVPESDQVVLDKVKTHAVSAQILLLCCWRTHKEVSLLFGEISDRIPVSGDNDTESGILNVTQVKDIGDYFMDQMASVQHKGAFEQAYIGFTKLCKMLWRSPILELQELPQNWLNDLCLAIKGLKDDKNFSYTRRSAGLPFIMQAILASEPGISSSLFFKNTISSLLSMASTQKDNGNVDEMVHALNILRALFRDSCLSDVLIPFVSEALMASIIGFKSHYWIVRNSSHLLFSALMTRIFGVSGPQDEVGKKNRLTGRTFFSYYKEIYAFLYDELKQCAAVMNQNRESLTLVPSLYPILLVLGRLYPAPGECDSRLTSFIPFLNVCSGSPIWKVRVLAAQALVPLISAENFSSTLQSLFDYLPQNGQIITSHNQIHGICLQISNLLRECCHLPVDRRKVIEENIHSWIHSHSDLALNLILVPSLYPILLVLGRLYPAPGECDSRLTSFIPFLNVCSGSPIWKVRVLAAQALVPLISAENFSSTLQSLFDYLPQNGQIITGHNRIHGICLQISNLLRECCHLPVDRRKVIEENIHSWIHSHSDLALKVNTCFGTRVAYLEVILLGISLNSKLGYNLLLDMIKDVLSEIQSVASDPKIACMKEHYLCLSVVVIILCLPQIEQNRVDNLLKKIDPSCNSLPTLIQKFLETPYESVRCIILHCLVCLFQKDGDTYKNDLNNSVIPIFFSALIATSISTLKKEKQFIFNDLCTDHGFSAFLIKMLVTEENSSSCLGKVCHLLSLMLSAVDLKWDFDEPVICSCSCSKLEYVLELLQNCRRDEVSNLILVFASHLGVKIYHHLAQPMAAVDSGSCTRCLPILRRWCDTLEESAQPENCVSKRKAVVIAFKKIPQDLLLNKFKVTGGLALKLWQTLLSLITDDEPEIKHLAAEFISSIETSHPELERKILPAVPSFALEYTIKIFASEDVCPPSHRIAVLLNWMLSCKIQAVDCMGDEQPFDRGELNVYVEDLFLSRLSSVILRWYLQSFNWQDISSLRVCDWKVISDLKDPEFTIDEIVTICLDELKELLELLQSRKAISSLLDINFDLDILKISQRLYAVKCFAPSVTLSVNYRALELLEDIKKINFRSFFFGELLSSVQESLESSVP</sequence>
<dbReference type="EMBL" id="BGPR01000499">
    <property type="protein sequence ID" value="GBM23526.1"/>
    <property type="molecule type" value="Genomic_DNA"/>
</dbReference>
<feature type="domain" description="tRNA (32-2'-O)-methyltransferase regulator THADA-like TPR repeats region" evidence="5">
    <location>
        <begin position="498"/>
        <end position="716"/>
    </location>
</feature>
<evidence type="ECO:0000256" key="1">
    <source>
        <dbReference type="ARBA" id="ARBA00010409"/>
    </source>
</evidence>
<evidence type="ECO:0000256" key="3">
    <source>
        <dbReference type="ARBA" id="ARBA00035698"/>
    </source>
</evidence>
<proteinExistence type="inferred from homology"/>
<comment type="similarity">
    <text evidence="1">Belongs to the THADA family.</text>
</comment>
<evidence type="ECO:0000259" key="5">
    <source>
        <dbReference type="Pfam" id="PF25150"/>
    </source>
</evidence>
<feature type="domain" description="DUF2428" evidence="4">
    <location>
        <begin position="898"/>
        <end position="1180"/>
    </location>
</feature>
<feature type="domain" description="tRNA (32-2'-O)-methyltransferase regulator THADA-like C-terminal TPR repeats region" evidence="6">
    <location>
        <begin position="1183"/>
        <end position="1343"/>
    </location>
</feature>
<dbReference type="InterPro" id="IPR051954">
    <property type="entry name" value="tRNA_methyltransferase_THADA"/>
</dbReference>
<protein>
    <recommendedName>
        <fullName evidence="3">tRNA (32-2'-O)-methyltransferase regulator THADA</fullName>
    </recommendedName>
</protein>
<organism evidence="7 8">
    <name type="scientific">Araneus ventricosus</name>
    <name type="common">Orbweaver spider</name>
    <name type="synonym">Epeira ventricosa</name>
    <dbReference type="NCBI Taxonomy" id="182803"/>
    <lineage>
        <taxon>Eukaryota</taxon>
        <taxon>Metazoa</taxon>
        <taxon>Ecdysozoa</taxon>
        <taxon>Arthropoda</taxon>
        <taxon>Chelicerata</taxon>
        <taxon>Arachnida</taxon>
        <taxon>Araneae</taxon>
        <taxon>Araneomorphae</taxon>
        <taxon>Entelegynae</taxon>
        <taxon>Araneoidea</taxon>
        <taxon>Araneidae</taxon>
        <taxon>Araneus</taxon>
    </lineage>
</organism>
<keyword evidence="2" id="KW-0819">tRNA processing</keyword>
<evidence type="ECO:0000259" key="6">
    <source>
        <dbReference type="Pfam" id="PF25151"/>
    </source>
</evidence>
<feature type="domain" description="tRNA (32-2'-O)-methyltransferase regulator THADA-like C-terminal TPR repeats region" evidence="6">
    <location>
        <begin position="1379"/>
        <end position="1472"/>
    </location>
</feature>
<comment type="caution">
    <text evidence="7">The sequence shown here is derived from an EMBL/GenBank/DDBJ whole genome shotgun (WGS) entry which is preliminary data.</text>
</comment>
<dbReference type="SUPFAM" id="SSF48371">
    <property type="entry name" value="ARM repeat"/>
    <property type="match status" value="1"/>
</dbReference>
<dbReference type="InterPro" id="IPR056843">
    <property type="entry name" value="THADA-like_TPR"/>
</dbReference>
<name>A0A4Y2E5D4_ARAVE</name>
<dbReference type="GO" id="GO:0030488">
    <property type="term" value="P:tRNA methylation"/>
    <property type="evidence" value="ECO:0007669"/>
    <property type="project" value="TreeGrafter"/>
</dbReference>
<dbReference type="PANTHER" id="PTHR14387">
    <property type="entry name" value="THADA/DEATH RECEPTOR INTERACTING PROTEIN"/>
    <property type="match status" value="1"/>
</dbReference>
<accession>A0A4Y2E5D4</accession>
<evidence type="ECO:0000313" key="7">
    <source>
        <dbReference type="EMBL" id="GBM23526.1"/>
    </source>
</evidence>
<dbReference type="Proteomes" id="UP000499080">
    <property type="component" value="Unassembled WGS sequence"/>
</dbReference>
<dbReference type="Pfam" id="PF25151">
    <property type="entry name" value="TPR_Trm732_C"/>
    <property type="match status" value="2"/>
</dbReference>
<dbReference type="InterPro" id="IPR056842">
    <property type="entry name" value="THADA-like_TPR_C"/>
</dbReference>